<name>A0A1H0F0T2_9HYPH</name>
<sequence>MEEPVARPAETDVMDVPTASSSARTRYGDDLYTWVQEQVALLRAGRVDALDLDNIAEELSDVGSAQYSQLESALRVLIMHMLKWDQQPEKRTPSWIYSIREQRLRYAKILRKNPGLKPHLDTMRDDIYPISRNWAADECHLLPSEFPPECPYTWDDLLERPFDFDSVKT</sequence>
<organism evidence="2 3">
    <name type="scientific">Methylobacterium phyllostachyos</name>
    <dbReference type="NCBI Taxonomy" id="582672"/>
    <lineage>
        <taxon>Bacteria</taxon>
        <taxon>Pseudomonadati</taxon>
        <taxon>Pseudomonadota</taxon>
        <taxon>Alphaproteobacteria</taxon>
        <taxon>Hyphomicrobiales</taxon>
        <taxon>Methylobacteriaceae</taxon>
        <taxon>Methylobacterium</taxon>
    </lineage>
</organism>
<dbReference type="InterPro" id="IPR002636">
    <property type="entry name" value="DUF29"/>
</dbReference>
<dbReference type="PANTHER" id="PTHR34235">
    <property type="entry name" value="SLR1203 PROTEIN-RELATED"/>
    <property type="match status" value="1"/>
</dbReference>
<dbReference type="AlphaFoldDB" id="A0A1H0F0T2"/>
<dbReference type="Pfam" id="PF01724">
    <property type="entry name" value="DUF29"/>
    <property type="match status" value="1"/>
</dbReference>
<protein>
    <recommendedName>
        <fullName evidence="4">DUF29 domain-containing protein</fullName>
    </recommendedName>
</protein>
<dbReference type="RefSeq" id="WP_091718631.1">
    <property type="nucleotide sequence ID" value="NZ_FNHS01000012.1"/>
</dbReference>
<evidence type="ECO:0000313" key="2">
    <source>
        <dbReference type="EMBL" id="SDN88149.1"/>
    </source>
</evidence>
<dbReference type="STRING" id="582672.SAMN05216360_11277"/>
<feature type="region of interest" description="Disordered" evidence="1">
    <location>
        <begin position="1"/>
        <end position="20"/>
    </location>
</feature>
<evidence type="ECO:0000313" key="3">
    <source>
        <dbReference type="Proteomes" id="UP000198704"/>
    </source>
</evidence>
<dbReference type="PANTHER" id="PTHR34235:SF4">
    <property type="entry name" value="SLR0291 PROTEIN"/>
    <property type="match status" value="1"/>
</dbReference>
<keyword evidence="3" id="KW-1185">Reference proteome</keyword>
<reference evidence="3" key="1">
    <citation type="submission" date="2016-10" db="EMBL/GenBank/DDBJ databases">
        <authorList>
            <person name="Varghese N."/>
            <person name="Submissions S."/>
        </authorList>
    </citation>
    <scope>NUCLEOTIDE SEQUENCE [LARGE SCALE GENOMIC DNA]</scope>
    <source>
        <strain evidence="3">BL47</strain>
    </source>
</reference>
<gene>
    <name evidence="2" type="ORF">SAMN05216360_11277</name>
</gene>
<dbReference type="EMBL" id="FNHS01000012">
    <property type="protein sequence ID" value="SDN88149.1"/>
    <property type="molecule type" value="Genomic_DNA"/>
</dbReference>
<dbReference type="Proteomes" id="UP000198704">
    <property type="component" value="Unassembled WGS sequence"/>
</dbReference>
<dbReference type="OrthoDB" id="425753at2"/>
<proteinExistence type="predicted"/>
<dbReference type="Gene3D" id="1.20.1220.20">
    <property type="entry name" value="Uncharcterised protein PF01724"/>
    <property type="match status" value="1"/>
</dbReference>
<accession>A0A1H0F0T2</accession>
<evidence type="ECO:0008006" key="4">
    <source>
        <dbReference type="Google" id="ProtNLM"/>
    </source>
</evidence>
<evidence type="ECO:0000256" key="1">
    <source>
        <dbReference type="SAM" id="MobiDB-lite"/>
    </source>
</evidence>